<dbReference type="Gene3D" id="3.40.630.30">
    <property type="match status" value="1"/>
</dbReference>
<keyword evidence="5" id="KW-1185">Reference proteome</keyword>
<name>A0A1H3JA72_9RHOB</name>
<dbReference type="OrthoDB" id="9796171at2"/>
<dbReference type="RefSeq" id="WP_092641023.1">
    <property type="nucleotide sequence ID" value="NZ_FNPX01000001.1"/>
</dbReference>
<dbReference type="EMBL" id="FNPX01000001">
    <property type="protein sequence ID" value="SDY36084.1"/>
    <property type="molecule type" value="Genomic_DNA"/>
</dbReference>
<dbReference type="SUPFAM" id="SSF55729">
    <property type="entry name" value="Acyl-CoA N-acyltransferases (Nat)"/>
    <property type="match status" value="1"/>
</dbReference>
<keyword evidence="1 4" id="KW-0808">Transferase</keyword>
<dbReference type="InterPro" id="IPR050832">
    <property type="entry name" value="Bact_Acetyltransf"/>
</dbReference>
<accession>A0A1H3JA72</accession>
<dbReference type="AlphaFoldDB" id="A0A1H3JA72"/>
<proteinExistence type="predicted"/>
<dbReference type="GO" id="GO:0016747">
    <property type="term" value="F:acyltransferase activity, transferring groups other than amino-acyl groups"/>
    <property type="evidence" value="ECO:0007669"/>
    <property type="project" value="InterPro"/>
</dbReference>
<evidence type="ECO:0000256" key="1">
    <source>
        <dbReference type="ARBA" id="ARBA00022679"/>
    </source>
</evidence>
<sequence length="142" mass="15457">MTKPIRIAQVTNVADALAIRSEVFIEGQGVPANEEVDGQDPECLHWVVSDELGPAATLRVLPKSENLAKIQRVAVLDRARGTGLGTMLMQHVMGELAEMGFTRATLGAQLSALGFYERLGFEVHGPTYLDAGIEHRDMDRSL</sequence>
<protein>
    <submittedName>
        <fullName evidence="4">Predicted N-acyltransferase, GNAT family</fullName>
    </submittedName>
</protein>
<dbReference type="STRING" id="1244108.SAMN05444004_101236"/>
<dbReference type="PROSITE" id="PS51186">
    <property type="entry name" value="GNAT"/>
    <property type="match status" value="1"/>
</dbReference>
<dbReference type="Proteomes" id="UP000198914">
    <property type="component" value="Unassembled WGS sequence"/>
</dbReference>
<dbReference type="InterPro" id="IPR016181">
    <property type="entry name" value="Acyl_CoA_acyltransferase"/>
</dbReference>
<keyword evidence="2 4" id="KW-0012">Acyltransferase</keyword>
<dbReference type="InterPro" id="IPR000182">
    <property type="entry name" value="GNAT_dom"/>
</dbReference>
<reference evidence="5" key="1">
    <citation type="submission" date="2016-10" db="EMBL/GenBank/DDBJ databases">
        <authorList>
            <person name="Varghese N."/>
            <person name="Submissions S."/>
        </authorList>
    </citation>
    <scope>NUCLEOTIDE SEQUENCE [LARGE SCALE GENOMIC DNA]</scope>
    <source>
        <strain evidence="5">DSM 100420</strain>
    </source>
</reference>
<organism evidence="4 5">
    <name type="scientific">Jannaschia faecimaris</name>
    <dbReference type="NCBI Taxonomy" id="1244108"/>
    <lineage>
        <taxon>Bacteria</taxon>
        <taxon>Pseudomonadati</taxon>
        <taxon>Pseudomonadota</taxon>
        <taxon>Alphaproteobacteria</taxon>
        <taxon>Rhodobacterales</taxon>
        <taxon>Roseobacteraceae</taxon>
        <taxon>Jannaschia</taxon>
    </lineage>
</organism>
<evidence type="ECO:0000256" key="2">
    <source>
        <dbReference type="ARBA" id="ARBA00023315"/>
    </source>
</evidence>
<dbReference type="PANTHER" id="PTHR43877">
    <property type="entry name" value="AMINOALKYLPHOSPHONATE N-ACETYLTRANSFERASE-RELATED-RELATED"/>
    <property type="match status" value="1"/>
</dbReference>
<dbReference type="PANTHER" id="PTHR43877:SF2">
    <property type="entry name" value="AMINOALKYLPHOSPHONATE N-ACETYLTRANSFERASE-RELATED"/>
    <property type="match status" value="1"/>
</dbReference>
<evidence type="ECO:0000259" key="3">
    <source>
        <dbReference type="PROSITE" id="PS51186"/>
    </source>
</evidence>
<evidence type="ECO:0000313" key="5">
    <source>
        <dbReference type="Proteomes" id="UP000198914"/>
    </source>
</evidence>
<dbReference type="CDD" id="cd04301">
    <property type="entry name" value="NAT_SF"/>
    <property type="match status" value="1"/>
</dbReference>
<gene>
    <name evidence="4" type="ORF">SAMN05444004_101236</name>
</gene>
<dbReference type="Pfam" id="PF13673">
    <property type="entry name" value="Acetyltransf_10"/>
    <property type="match status" value="1"/>
</dbReference>
<feature type="domain" description="N-acetyltransferase" evidence="3">
    <location>
        <begin position="3"/>
        <end position="142"/>
    </location>
</feature>
<evidence type="ECO:0000313" key="4">
    <source>
        <dbReference type="EMBL" id="SDY36084.1"/>
    </source>
</evidence>